<reference evidence="2" key="1">
    <citation type="submission" date="2017-07" db="EMBL/GenBank/DDBJ databases">
        <title>Taro Niue Genome Assembly and Annotation.</title>
        <authorList>
            <person name="Atibalentja N."/>
            <person name="Keating K."/>
            <person name="Fields C.J."/>
        </authorList>
    </citation>
    <scope>NUCLEOTIDE SEQUENCE</scope>
    <source>
        <strain evidence="2">Niue_2</strain>
        <tissue evidence="2">Leaf</tissue>
    </source>
</reference>
<feature type="non-terminal residue" evidence="2">
    <location>
        <position position="1"/>
    </location>
</feature>
<sequence length="134" mass="14459">MSSRSGSRVRRSRIVDGVPGHSSKDSIVGHPSQTLVPTTQGASSAASASSSIAKTPSWGRGNGRRGPSRGATERRIESGHKWNVTVIGGYSVGEQGTNFISHMGIVIRLHCKIWQKCFSKLPEETKNGIFQDRK</sequence>
<dbReference type="AlphaFoldDB" id="A0A843UW66"/>
<gene>
    <name evidence="2" type="ORF">Taro_020380</name>
</gene>
<comment type="caution">
    <text evidence="2">The sequence shown here is derived from an EMBL/GenBank/DDBJ whole genome shotgun (WGS) entry which is preliminary data.</text>
</comment>
<evidence type="ECO:0000313" key="3">
    <source>
        <dbReference type="Proteomes" id="UP000652761"/>
    </source>
</evidence>
<dbReference type="EMBL" id="NMUH01001008">
    <property type="protein sequence ID" value="MQL87821.1"/>
    <property type="molecule type" value="Genomic_DNA"/>
</dbReference>
<evidence type="ECO:0000256" key="1">
    <source>
        <dbReference type="SAM" id="MobiDB-lite"/>
    </source>
</evidence>
<proteinExistence type="predicted"/>
<keyword evidence="3" id="KW-1185">Reference proteome</keyword>
<organism evidence="2 3">
    <name type="scientific">Colocasia esculenta</name>
    <name type="common">Wild taro</name>
    <name type="synonym">Arum esculentum</name>
    <dbReference type="NCBI Taxonomy" id="4460"/>
    <lineage>
        <taxon>Eukaryota</taxon>
        <taxon>Viridiplantae</taxon>
        <taxon>Streptophyta</taxon>
        <taxon>Embryophyta</taxon>
        <taxon>Tracheophyta</taxon>
        <taxon>Spermatophyta</taxon>
        <taxon>Magnoliopsida</taxon>
        <taxon>Liliopsida</taxon>
        <taxon>Araceae</taxon>
        <taxon>Aroideae</taxon>
        <taxon>Colocasieae</taxon>
        <taxon>Colocasia</taxon>
    </lineage>
</organism>
<feature type="region of interest" description="Disordered" evidence="1">
    <location>
        <begin position="1"/>
        <end position="75"/>
    </location>
</feature>
<evidence type="ECO:0000313" key="2">
    <source>
        <dbReference type="EMBL" id="MQL87821.1"/>
    </source>
</evidence>
<protein>
    <submittedName>
        <fullName evidence="2">Uncharacterized protein</fullName>
    </submittedName>
</protein>
<dbReference type="Proteomes" id="UP000652761">
    <property type="component" value="Unassembled WGS sequence"/>
</dbReference>
<feature type="compositionally biased region" description="Polar residues" evidence="1">
    <location>
        <begin position="31"/>
        <end position="41"/>
    </location>
</feature>
<accession>A0A843UW66</accession>
<name>A0A843UW66_COLES</name>
<feature type="compositionally biased region" description="Low complexity" evidence="1">
    <location>
        <begin position="42"/>
        <end position="51"/>
    </location>
</feature>